<dbReference type="STRING" id="86166.TAGGR_1844"/>
<dbReference type="Proteomes" id="UP000054976">
    <property type="component" value="Unassembled WGS sequence"/>
</dbReference>
<organism evidence="1 2">
    <name type="scientific">Thermodesulfovibrio aggregans</name>
    <dbReference type="NCBI Taxonomy" id="86166"/>
    <lineage>
        <taxon>Bacteria</taxon>
        <taxon>Pseudomonadati</taxon>
        <taxon>Nitrospirota</taxon>
        <taxon>Thermodesulfovibrionia</taxon>
        <taxon>Thermodesulfovibrionales</taxon>
        <taxon>Thermodesulfovibrionaceae</taxon>
        <taxon>Thermodesulfovibrio</taxon>
    </lineage>
</organism>
<sequence>MIQCSSACCGGATIITLKELDRFYKIFPITLGFRKLHPFNDFHKAYIEDFAIKYKSFYIIGDFIAGNRLRKRCRMLKEALCSLHNKNKPLQCSVVPFSVTFPENLQDIVIVERKKGAFRTCKGFDDNAPSVWNGEFTDPILKENFYELRQNLVFQRNIVERLFFKCENSPFFRKFITEEQGFFEIPIISDFIDEVCNIAQVDKFEFVKMQRSLFVKELTVGGVKNSLFIEALNVLDGVKN</sequence>
<comment type="caution">
    <text evidence="1">The sequence shown here is derived from an EMBL/GenBank/DDBJ whole genome shotgun (WGS) entry which is preliminary data.</text>
</comment>
<protein>
    <submittedName>
        <fullName evidence="1">Uncharacterized protein</fullName>
    </submittedName>
</protein>
<evidence type="ECO:0000313" key="1">
    <source>
        <dbReference type="EMBL" id="GAQ94659.1"/>
    </source>
</evidence>
<accession>A0A0U9HNK1</accession>
<dbReference type="AlphaFoldDB" id="A0A0U9HNK1"/>
<reference evidence="2" key="1">
    <citation type="submission" date="2016-01" db="EMBL/GenBank/DDBJ databases">
        <title>Draft genome sequence of Thermodesulfovibrio aggregans strain TGE-P1.</title>
        <authorList>
            <person name="Sekiguchi Y."/>
            <person name="Ohashi A."/>
            <person name="Matsuura N."/>
            <person name="Tourlousse M.D."/>
        </authorList>
    </citation>
    <scope>NUCLEOTIDE SEQUENCE [LARGE SCALE GENOMIC DNA]</scope>
    <source>
        <strain evidence="2">TGE-P1</strain>
    </source>
</reference>
<proteinExistence type="predicted"/>
<gene>
    <name evidence="1" type="ORF">TAGGR_1844</name>
</gene>
<evidence type="ECO:0000313" key="2">
    <source>
        <dbReference type="Proteomes" id="UP000054976"/>
    </source>
</evidence>
<dbReference type="EMBL" id="BCNO01000001">
    <property type="protein sequence ID" value="GAQ94659.1"/>
    <property type="molecule type" value="Genomic_DNA"/>
</dbReference>
<name>A0A0U9HNK1_9BACT</name>
<keyword evidence="2" id="KW-1185">Reference proteome</keyword>